<dbReference type="OrthoDB" id="3861002at2759"/>
<evidence type="ECO:0000313" key="1">
    <source>
        <dbReference type="EMBL" id="KAF2672240.1"/>
    </source>
</evidence>
<dbReference type="AlphaFoldDB" id="A0A6A6UKD9"/>
<protein>
    <submittedName>
        <fullName evidence="1">Uncharacterized protein</fullName>
    </submittedName>
</protein>
<dbReference type="Proteomes" id="UP000799302">
    <property type="component" value="Unassembled WGS sequence"/>
</dbReference>
<name>A0A6A6UKD9_9PEZI</name>
<accession>A0A6A6UKD9</accession>
<dbReference type="SUPFAM" id="SSF52047">
    <property type="entry name" value="RNI-like"/>
    <property type="match status" value="1"/>
</dbReference>
<dbReference type="EMBL" id="MU004232">
    <property type="protein sequence ID" value="KAF2672240.1"/>
    <property type="molecule type" value="Genomic_DNA"/>
</dbReference>
<gene>
    <name evidence="1" type="ORF">BT63DRAFT_452744</name>
</gene>
<proteinExistence type="predicted"/>
<keyword evidence="2" id="KW-1185">Reference proteome</keyword>
<reference evidence="1" key="1">
    <citation type="journal article" date="2020" name="Stud. Mycol.">
        <title>101 Dothideomycetes genomes: a test case for predicting lifestyles and emergence of pathogens.</title>
        <authorList>
            <person name="Haridas S."/>
            <person name="Albert R."/>
            <person name="Binder M."/>
            <person name="Bloem J."/>
            <person name="Labutti K."/>
            <person name="Salamov A."/>
            <person name="Andreopoulos B."/>
            <person name="Baker S."/>
            <person name="Barry K."/>
            <person name="Bills G."/>
            <person name="Bluhm B."/>
            <person name="Cannon C."/>
            <person name="Castanera R."/>
            <person name="Culley D."/>
            <person name="Daum C."/>
            <person name="Ezra D."/>
            <person name="Gonzalez J."/>
            <person name="Henrissat B."/>
            <person name="Kuo A."/>
            <person name="Liang C."/>
            <person name="Lipzen A."/>
            <person name="Lutzoni F."/>
            <person name="Magnuson J."/>
            <person name="Mondo S."/>
            <person name="Nolan M."/>
            <person name="Ohm R."/>
            <person name="Pangilinan J."/>
            <person name="Park H.-J."/>
            <person name="Ramirez L."/>
            <person name="Alfaro M."/>
            <person name="Sun H."/>
            <person name="Tritt A."/>
            <person name="Yoshinaga Y."/>
            <person name="Zwiers L.-H."/>
            <person name="Turgeon B."/>
            <person name="Goodwin S."/>
            <person name="Spatafora J."/>
            <person name="Crous P."/>
            <person name="Grigoriev I."/>
        </authorList>
    </citation>
    <scope>NUCLEOTIDE SEQUENCE</scope>
    <source>
        <strain evidence="1">CBS 115976</strain>
    </source>
</reference>
<evidence type="ECO:0000313" key="2">
    <source>
        <dbReference type="Proteomes" id="UP000799302"/>
    </source>
</evidence>
<sequence length="666" mass="75501">MPVTFHSLPPEILEIICHGLGDVHKPSLVALSLVSYKLRAAALRALFQAIYIKASRADFASTLQCFPDSAKTIVQRLIVCNFSAKQQTSREGNRVMGNHNLPDQNKIVPTQKGADYFLGDILLAHEKSQTRAPVQSLGTEDNADSTFIPLASLVSELPKLKSLIWKNWDNFPNCILYELHHHRLQVKIHMDAFYLSSLDATKDSTDTIATSPFLQSVTIHYREDRSQGLMVTQNAILRQLARLAPNLRRVTFHPVPRLEYPTSFSDAFVEKWVNHERAEAAGQFQDVPSMRLESIKSNVFPACYDSTSIPNTGKSWSEFNDFSLLREIIITGQIRPQDIKFLATQSNLKSLETLIITTKFLPFWGLHEDELNEFQDSILELLCSLSSFPTLKRFSIDSKYYGFAPEMLSRVLNCKSIRVLSLCRPDDQTDCFKHFTVSTSSDIEKINYGLPLLEELTIAVDRSSGDANEVAIYEQLGSFRKLKDLHLALAFSPSLSKKISQKAHSRQNSGEVVFSDPDLPDNSSLTHQELARVALALGIVCIDETLVKSIHALVNVSGSIETLKIQGVDYYLFEYWADLSFCPSKAWDTMLASLARPWIVNKHPNIDLHTELIFYRHPVNRQYYNHGLKSKERRILSRIWPGSEVEGPQHVWEKHCHSLQLQTTKM</sequence>
<organism evidence="1 2">
    <name type="scientific">Microthyrium microscopicum</name>
    <dbReference type="NCBI Taxonomy" id="703497"/>
    <lineage>
        <taxon>Eukaryota</taxon>
        <taxon>Fungi</taxon>
        <taxon>Dikarya</taxon>
        <taxon>Ascomycota</taxon>
        <taxon>Pezizomycotina</taxon>
        <taxon>Dothideomycetes</taxon>
        <taxon>Dothideomycetes incertae sedis</taxon>
        <taxon>Microthyriales</taxon>
        <taxon>Microthyriaceae</taxon>
        <taxon>Microthyrium</taxon>
    </lineage>
</organism>